<dbReference type="Pfam" id="PF14487">
    <property type="entry name" value="DarT"/>
    <property type="match status" value="1"/>
</dbReference>
<keyword evidence="2" id="KW-0328">Glycosyltransferase</keyword>
<dbReference type="PROSITE" id="PS52018">
    <property type="entry name" value="DART"/>
    <property type="match status" value="1"/>
</dbReference>
<dbReference type="RefSeq" id="WP_284274747.1">
    <property type="nucleotide sequence ID" value="NZ_BSOW01000047.1"/>
</dbReference>
<dbReference type="EMBL" id="BSOW01000047">
    <property type="protein sequence ID" value="GLR91429.1"/>
    <property type="molecule type" value="Genomic_DNA"/>
</dbReference>
<comment type="caution">
    <text evidence="8">The sequence shown here is derived from an EMBL/GenBank/DDBJ whole genome shotgun (WGS) entry which is preliminary data.</text>
</comment>
<evidence type="ECO:0000256" key="4">
    <source>
        <dbReference type="ARBA" id="ARBA00022695"/>
    </source>
</evidence>
<evidence type="ECO:0000256" key="1">
    <source>
        <dbReference type="ARBA" id="ARBA00022649"/>
    </source>
</evidence>
<keyword evidence="1 6" id="KW-1277">Toxin-antitoxin system</keyword>
<dbReference type="Proteomes" id="UP001156905">
    <property type="component" value="Unassembled WGS sequence"/>
</dbReference>
<comment type="caution">
    <text evidence="6">Lacks conserved residue(s) required for the propagation of feature annotation.</text>
</comment>
<organism evidence="8 9">
    <name type="scientific">Bradyrhizobium iriomotense</name>
    <dbReference type="NCBI Taxonomy" id="441950"/>
    <lineage>
        <taxon>Bacteria</taxon>
        <taxon>Pseudomonadati</taxon>
        <taxon>Pseudomonadota</taxon>
        <taxon>Alphaproteobacteria</taxon>
        <taxon>Hyphomicrobiales</taxon>
        <taxon>Nitrobacteraceae</taxon>
        <taxon>Bradyrhizobium</taxon>
    </lineage>
</organism>
<evidence type="ECO:0000256" key="5">
    <source>
        <dbReference type="ARBA" id="ARBA00023125"/>
    </source>
</evidence>
<keyword evidence="4" id="KW-0548">Nucleotidyltransferase</keyword>
<sequence length="131" mass="14686">MATRLDGQIPFLCLCEARFLLPGGGSFGAAGATADNALIFRITHKDNLPELLWILDNGLHCRNSDKQDPNFVNIGLVELIDKRKTWAVPLSPKETLSDYVPFYFTPRSITAYNIHTGRTHANRRSSRRGML</sequence>
<evidence type="ECO:0000313" key="8">
    <source>
        <dbReference type="EMBL" id="GLR91429.1"/>
    </source>
</evidence>
<evidence type="ECO:0000256" key="3">
    <source>
        <dbReference type="ARBA" id="ARBA00022679"/>
    </source>
</evidence>
<comment type="similarity">
    <text evidence="6">Belongs to the DarT ADP-ribosyltransferase family.</text>
</comment>
<evidence type="ECO:0000256" key="6">
    <source>
        <dbReference type="PROSITE-ProRule" id="PRU01362"/>
    </source>
</evidence>
<gene>
    <name evidence="8" type="ORF">GCM10007857_81460</name>
</gene>
<evidence type="ECO:0000256" key="2">
    <source>
        <dbReference type="ARBA" id="ARBA00022676"/>
    </source>
</evidence>
<evidence type="ECO:0000259" key="7">
    <source>
        <dbReference type="PROSITE" id="PS52018"/>
    </source>
</evidence>
<name>A0ABQ6BDB8_9BRAD</name>
<keyword evidence="3" id="KW-0808">Transferase</keyword>
<evidence type="ECO:0000313" key="9">
    <source>
        <dbReference type="Proteomes" id="UP001156905"/>
    </source>
</evidence>
<protein>
    <recommendedName>
        <fullName evidence="7">DarT domain-containing protein</fullName>
    </recommendedName>
</protein>
<reference evidence="9" key="1">
    <citation type="journal article" date="2019" name="Int. J. Syst. Evol. Microbiol.">
        <title>The Global Catalogue of Microorganisms (GCM) 10K type strain sequencing project: providing services to taxonomists for standard genome sequencing and annotation.</title>
        <authorList>
            <consortium name="The Broad Institute Genomics Platform"/>
            <consortium name="The Broad Institute Genome Sequencing Center for Infectious Disease"/>
            <person name="Wu L."/>
            <person name="Ma J."/>
        </authorList>
    </citation>
    <scope>NUCLEOTIDE SEQUENCE [LARGE SCALE GENOMIC DNA]</scope>
    <source>
        <strain evidence="9">NBRC 102520</strain>
    </source>
</reference>
<accession>A0ABQ6BDB8</accession>
<keyword evidence="9" id="KW-1185">Reference proteome</keyword>
<proteinExistence type="inferred from homology"/>
<dbReference type="InterPro" id="IPR029494">
    <property type="entry name" value="DarT"/>
</dbReference>
<feature type="domain" description="DarT" evidence="7">
    <location>
        <begin position="40"/>
        <end position="131"/>
    </location>
</feature>
<keyword evidence="5 6" id="KW-0238">DNA-binding</keyword>